<sequence length="234" mass="23658">MSRRSVPARRPCPAVPISPASSASSASPASPASPSSLSSCTSPASPASLFPPAPLRPSAPRPPLTSRLVLAAAVSVSAVLSAVPAAAHADTAAGGARHTEAARPQTARTGPAPAVLLPPPVRAEDSGDRLSVTVRHLGGTGDGTYELRCHPAGGSHPAPEQACETLDRRTTWGKDPFAPVAPGTICTMLYGGPATAHVTGTWAGRPVDARFDRADGCQIARWDALVPLLPDTGA</sequence>
<dbReference type="InterPro" id="IPR020054">
    <property type="entry name" value="Prot_inh_SSI_I16_CS"/>
</dbReference>
<evidence type="ECO:0000256" key="4">
    <source>
        <dbReference type="ARBA" id="ARBA00022690"/>
    </source>
</evidence>
<dbReference type="AlphaFoldDB" id="A0A5Q0LEL8"/>
<dbReference type="GO" id="GO:0004867">
    <property type="term" value="F:serine-type endopeptidase inhibitor activity"/>
    <property type="evidence" value="ECO:0007669"/>
    <property type="project" value="UniProtKB-KW"/>
</dbReference>
<accession>A0A5Q0LEL8</accession>
<dbReference type="EMBL" id="CP045643">
    <property type="protein sequence ID" value="QFZ75450.1"/>
    <property type="molecule type" value="Genomic_DNA"/>
</dbReference>
<keyword evidence="6" id="KW-1015">Disulfide bond</keyword>
<feature type="region of interest" description="Disordered" evidence="7">
    <location>
        <begin position="88"/>
        <end position="127"/>
    </location>
</feature>
<dbReference type="Gene3D" id="3.30.350.10">
    <property type="entry name" value="Subtilisin inhibitor-like"/>
    <property type="match status" value="1"/>
</dbReference>
<gene>
    <name evidence="9" type="ORF">GFH48_21210</name>
</gene>
<dbReference type="PROSITE" id="PS00999">
    <property type="entry name" value="SSI"/>
    <property type="match status" value="1"/>
</dbReference>
<keyword evidence="4" id="KW-0646">Protease inhibitor</keyword>
<feature type="domain" description="Subtilisin inhibitor" evidence="8">
    <location>
        <begin position="144"/>
        <end position="208"/>
    </location>
</feature>
<evidence type="ECO:0000256" key="3">
    <source>
        <dbReference type="ARBA" id="ARBA00022525"/>
    </source>
</evidence>
<comment type="subcellular location">
    <subcellularLocation>
        <location evidence="1">Secreted</location>
    </subcellularLocation>
</comment>
<evidence type="ECO:0000256" key="2">
    <source>
        <dbReference type="ARBA" id="ARBA00010472"/>
    </source>
</evidence>
<dbReference type="Pfam" id="PF00720">
    <property type="entry name" value="SSI"/>
    <property type="match status" value="1"/>
</dbReference>
<keyword evidence="10" id="KW-1185">Reference proteome</keyword>
<dbReference type="SUPFAM" id="SSF55399">
    <property type="entry name" value="Subtilisin inhibitor"/>
    <property type="match status" value="1"/>
</dbReference>
<dbReference type="Proteomes" id="UP000326179">
    <property type="component" value="Chromosome"/>
</dbReference>
<dbReference type="InterPro" id="IPR036819">
    <property type="entry name" value="Subtilisin_inhibitor-like_sf"/>
</dbReference>
<evidence type="ECO:0000313" key="10">
    <source>
        <dbReference type="Proteomes" id="UP000326179"/>
    </source>
</evidence>
<keyword evidence="3" id="KW-0964">Secreted</keyword>
<dbReference type="KEGG" id="sfy:GFH48_21210"/>
<keyword evidence="5" id="KW-0722">Serine protease inhibitor</keyword>
<evidence type="ECO:0000313" key="9">
    <source>
        <dbReference type="EMBL" id="QFZ75450.1"/>
    </source>
</evidence>
<evidence type="ECO:0000256" key="1">
    <source>
        <dbReference type="ARBA" id="ARBA00004613"/>
    </source>
</evidence>
<protein>
    <recommendedName>
        <fullName evidence="8">Subtilisin inhibitor domain-containing protein</fullName>
    </recommendedName>
</protein>
<evidence type="ECO:0000259" key="8">
    <source>
        <dbReference type="Pfam" id="PF00720"/>
    </source>
</evidence>
<feature type="compositionally biased region" description="Pro residues" evidence="7">
    <location>
        <begin position="49"/>
        <end position="58"/>
    </location>
</feature>
<organism evidence="9 10">
    <name type="scientific">Streptomyces fagopyri</name>
    <dbReference type="NCBI Taxonomy" id="2662397"/>
    <lineage>
        <taxon>Bacteria</taxon>
        <taxon>Bacillati</taxon>
        <taxon>Actinomycetota</taxon>
        <taxon>Actinomycetes</taxon>
        <taxon>Kitasatosporales</taxon>
        <taxon>Streptomycetaceae</taxon>
        <taxon>Streptomyces</taxon>
    </lineage>
</organism>
<evidence type="ECO:0000256" key="5">
    <source>
        <dbReference type="ARBA" id="ARBA00022900"/>
    </source>
</evidence>
<proteinExistence type="inferred from homology"/>
<feature type="region of interest" description="Disordered" evidence="7">
    <location>
        <begin position="1"/>
        <end position="58"/>
    </location>
</feature>
<dbReference type="GO" id="GO:0005576">
    <property type="term" value="C:extracellular region"/>
    <property type="evidence" value="ECO:0007669"/>
    <property type="project" value="UniProtKB-SubCell"/>
</dbReference>
<evidence type="ECO:0000256" key="7">
    <source>
        <dbReference type="SAM" id="MobiDB-lite"/>
    </source>
</evidence>
<name>A0A5Q0LEL8_9ACTN</name>
<dbReference type="InterPro" id="IPR023549">
    <property type="entry name" value="Subtilisin_inhibitor"/>
</dbReference>
<reference evidence="9 10" key="1">
    <citation type="submission" date="2019-10" db="EMBL/GenBank/DDBJ databases">
        <title>A novel species.</title>
        <authorList>
            <person name="Gao J."/>
        </authorList>
    </citation>
    <scope>NUCLEOTIDE SEQUENCE [LARGE SCALE GENOMIC DNA]</scope>
    <source>
        <strain evidence="9 10">QMT-28</strain>
    </source>
</reference>
<feature type="compositionally biased region" description="Low complexity" evidence="7">
    <location>
        <begin position="15"/>
        <end position="48"/>
    </location>
</feature>
<evidence type="ECO:0000256" key="6">
    <source>
        <dbReference type="ARBA" id="ARBA00023157"/>
    </source>
</evidence>
<comment type="similarity">
    <text evidence="2">Belongs to the protease inhibitor I16 (SSI) family.</text>
</comment>